<accession>A0A150H7V0</accession>
<sequence>MSASTYAKAALTALRRGPQKAAAPARTVTEEHRIDPAAWARFQRVTSGPVGNSVSPAYLHTLGFLPSLELMADSQFPLPVLGMVHVYNRFELLAPVWVGDELTVETSVSAPRRHPKGAVVDIRVTGRRGGAPVFEETSVYLAKGAELIDADEGEAIPRIEWQADSLPTAQWKLDPAIGRSYAAVSGDRNPIHLSGVAAKAFGFPRRIAHGMYTAARALNATDVASETYVWEIQFAKPLLLPSTVDFSLQRAGESVTTAVTRKSDGAPHVISKITPLGA</sequence>
<dbReference type="AlphaFoldDB" id="A0A150H7V0"/>
<keyword evidence="4" id="KW-1185">Reference proteome</keyword>
<evidence type="ECO:0000313" key="4">
    <source>
        <dbReference type="Proteomes" id="UP000243589"/>
    </source>
</evidence>
<dbReference type="EMBL" id="LQQC01000010">
    <property type="protein sequence ID" value="KXZ58183.1"/>
    <property type="molecule type" value="Genomic_DNA"/>
</dbReference>
<dbReference type="GO" id="GO:0005835">
    <property type="term" value="C:fatty acid synthase complex"/>
    <property type="evidence" value="ECO:0007669"/>
    <property type="project" value="InterPro"/>
</dbReference>
<dbReference type="GO" id="GO:0004312">
    <property type="term" value="F:fatty acid synthase activity"/>
    <property type="evidence" value="ECO:0007669"/>
    <property type="project" value="InterPro"/>
</dbReference>
<dbReference type="RefSeq" id="WP_062021361.1">
    <property type="nucleotide sequence ID" value="NZ_LQQC01000010.1"/>
</dbReference>
<reference evidence="3 4" key="1">
    <citation type="submission" date="2016-01" db="EMBL/GenBank/DDBJ databases">
        <title>Use of Whole Genome Sequencing to ascertain that Brevibacterium massiliense (Roux, Raoult 2009) is a later heterotypic synonym of Brevibacterium ravenspurgense (Mages 2008).</title>
        <authorList>
            <person name="Bernier A.-M."/>
            <person name="Burdz T."/>
            <person name="Huynh C."/>
            <person name="Pachecho A.L."/>
            <person name="Wiebe D."/>
            <person name="Bonner C."/>
            <person name="Bernard K."/>
        </authorList>
    </citation>
    <scope>NUCLEOTIDE SEQUENCE [LARGE SCALE GENOMIC DNA]</scope>
    <source>
        <strain evidence="3 4">CCUG56047</strain>
    </source>
</reference>
<organism evidence="3 4">
    <name type="scientific">Brevibacterium ravenspurgense</name>
    <dbReference type="NCBI Taxonomy" id="479117"/>
    <lineage>
        <taxon>Bacteria</taxon>
        <taxon>Bacillati</taxon>
        <taxon>Actinomycetota</taxon>
        <taxon>Actinomycetes</taxon>
        <taxon>Micrococcales</taxon>
        <taxon>Brevibacteriaceae</taxon>
        <taxon>Brevibacterium</taxon>
    </lineage>
</organism>
<evidence type="ECO:0000259" key="2">
    <source>
        <dbReference type="Pfam" id="PF01575"/>
    </source>
</evidence>
<feature type="domain" description="MaoC-like" evidence="2">
    <location>
        <begin position="172"/>
        <end position="255"/>
    </location>
</feature>
<comment type="similarity">
    <text evidence="1">Belongs to the enoyl-CoA hydratase/isomerase family.</text>
</comment>
<dbReference type="SUPFAM" id="SSF54637">
    <property type="entry name" value="Thioesterase/thiol ester dehydrase-isomerase"/>
    <property type="match status" value="2"/>
</dbReference>
<name>A0A150H7V0_9MICO</name>
<evidence type="ECO:0000256" key="1">
    <source>
        <dbReference type="ARBA" id="ARBA00005254"/>
    </source>
</evidence>
<evidence type="ECO:0000313" key="3">
    <source>
        <dbReference type="EMBL" id="KXZ58183.1"/>
    </source>
</evidence>
<dbReference type="Proteomes" id="UP000243589">
    <property type="component" value="Unassembled WGS sequence"/>
</dbReference>
<dbReference type="InterPro" id="IPR029069">
    <property type="entry name" value="HotDog_dom_sf"/>
</dbReference>
<comment type="caution">
    <text evidence="3">The sequence shown here is derived from an EMBL/GenBank/DDBJ whole genome shotgun (WGS) entry which is preliminary data.</text>
</comment>
<protein>
    <submittedName>
        <fullName evidence="3">Bifunctional enoyl-CoA hydratase/phosphate acetyltransferase</fullName>
    </submittedName>
</protein>
<proteinExistence type="inferred from homology"/>
<dbReference type="GO" id="GO:0006633">
    <property type="term" value="P:fatty acid biosynthetic process"/>
    <property type="evidence" value="ECO:0007669"/>
    <property type="project" value="InterPro"/>
</dbReference>
<dbReference type="PRINTS" id="PR01483">
    <property type="entry name" value="FASYNTHASE"/>
</dbReference>
<keyword evidence="3" id="KW-0808">Transferase</keyword>
<dbReference type="PATRIC" id="fig|479117.4.peg.1216"/>
<dbReference type="InterPro" id="IPR002539">
    <property type="entry name" value="MaoC-like_dom"/>
</dbReference>
<dbReference type="InterPro" id="IPR003965">
    <property type="entry name" value="Fatty_acid_synthase"/>
</dbReference>
<dbReference type="Gene3D" id="3.10.129.10">
    <property type="entry name" value="Hotdog Thioesterase"/>
    <property type="match status" value="1"/>
</dbReference>
<dbReference type="PANTHER" id="PTHR43841:SF3">
    <property type="entry name" value="(3R)-HYDROXYACYL-ACP DEHYDRATASE SUBUNIT HADB"/>
    <property type="match status" value="1"/>
</dbReference>
<dbReference type="Pfam" id="PF01575">
    <property type="entry name" value="MaoC_dehydratas"/>
    <property type="match status" value="1"/>
</dbReference>
<gene>
    <name evidence="3" type="ORF">Bravens_01220</name>
</gene>
<dbReference type="PANTHER" id="PTHR43841">
    <property type="entry name" value="3-HYDROXYACYL-THIOESTER DEHYDRATASE HTDX-RELATED"/>
    <property type="match status" value="1"/>
</dbReference>